<feature type="non-terminal residue" evidence="2">
    <location>
        <position position="67"/>
    </location>
</feature>
<dbReference type="EMBL" id="BTSX01000002">
    <property type="protein sequence ID" value="GMS86716.1"/>
    <property type="molecule type" value="Genomic_DNA"/>
</dbReference>
<dbReference type="AlphaFoldDB" id="A0AAV5SU96"/>
<sequence>EMINRLLLLSLLSLAASKECQERLPSVCSTCCAIMYDNDDCDTENLFRVKWGADGFLGAIWESQARV</sequence>
<dbReference type="Proteomes" id="UP001432027">
    <property type="component" value="Unassembled WGS sequence"/>
</dbReference>
<comment type="caution">
    <text evidence="2">The sequence shown here is derived from an EMBL/GenBank/DDBJ whole genome shotgun (WGS) entry which is preliminary data.</text>
</comment>
<evidence type="ECO:0000313" key="3">
    <source>
        <dbReference type="Proteomes" id="UP001432027"/>
    </source>
</evidence>
<protein>
    <submittedName>
        <fullName evidence="2">Uncharacterized protein</fullName>
    </submittedName>
</protein>
<feature type="chain" id="PRO_5043585370" evidence="1">
    <location>
        <begin position="18"/>
        <end position="67"/>
    </location>
</feature>
<organism evidence="2 3">
    <name type="scientific">Pristionchus entomophagus</name>
    <dbReference type="NCBI Taxonomy" id="358040"/>
    <lineage>
        <taxon>Eukaryota</taxon>
        <taxon>Metazoa</taxon>
        <taxon>Ecdysozoa</taxon>
        <taxon>Nematoda</taxon>
        <taxon>Chromadorea</taxon>
        <taxon>Rhabditida</taxon>
        <taxon>Rhabditina</taxon>
        <taxon>Diplogasteromorpha</taxon>
        <taxon>Diplogasteroidea</taxon>
        <taxon>Neodiplogasteridae</taxon>
        <taxon>Pristionchus</taxon>
    </lineage>
</organism>
<keyword evidence="3" id="KW-1185">Reference proteome</keyword>
<evidence type="ECO:0000313" key="2">
    <source>
        <dbReference type="EMBL" id="GMS86716.1"/>
    </source>
</evidence>
<reference evidence="2" key="1">
    <citation type="submission" date="2023-10" db="EMBL/GenBank/DDBJ databases">
        <title>Genome assembly of Pristionchus species.</title>
        <authorList>
            <person name="Yoshida K."/>
            <person name="Sommer R.J."/>
        </authorList>
    </citation>
    <scope>NUCLEOTIDE SEQUENCE</scope>
    <source>
        <strain evidence="2">RS0144</strain>
    </source>
</reference>
<feature type="non-terminal residue" evidence="2">
    <location>
        <position position="1"/>
    </location>
</feature>
<proteinExistence type="predicted"/>
<accession>A0AAV5SU96</accession>
<evidence type="ECO:0000256" key="1">
    <source>
        <dbReference type="SAM" id="SignalP"/>
    </source>
</evidence>
<keyword evidence="1" id="KW-0732">Signal</keyword>
<gene>
    <name evidence="2" type="ORF">PENTCL1PPCAC_8891</name>
</gene>
<feature type="signal peptide" evidence="1">
    <location>
        <begin position="1"/>
        <end position="17"/>
    </location>
</feature>
<name>A0AAV5SU96_9BILA</name>